<protein>
    <recommendedName>
        <fullName evidence="3">Gas vesicle protein</fullName>
    </recommendedName>
</protein>
<sequence>MSRNDTNLLLKVVSENARANDPETVFYLTVSVGGTLITGRAISEDDFFELNANKMLKGFFDQQIKGERNRILDELETKEVDFPDQLREHFLYLDDAYYIQSGTLHPSNSGLSIQIRVADITSVSFTSFFPKIKE</sequence>
<organism evidence="1 2">
    <name type="scientific">Acinetobacter baylyi</name>
    <dbReference type="NCBI Taxonomy" id="202950"/>
    <lineage>
        <taxon>Bacteria</taxon>
        <taxon>Pseudomonadati</taxon>
        <taxon>Pseudomonadota</taxon>
        <taxon>Gammaproteobacteria</taxon>
        <taxon>Moraxellales</taxon>
        <taxon>Moraxellaceae</taxon>
        <taxon>Acinetobacter</taxon>
    </lineage>
</organism>
<dbReference type="RefSeq" id="WP_307001421.1">
    <property type="nucleotide sequence ID" value="NZ_JAUTBK010000002.1"/>
</dbReference>
<accession>A0ABU0URW1</accession>
<proteinExistence type="predicted"/>
<evidence type="ECO:0000313" key="2">
    <source>
        <dbReference type="Proteomes" id="UP001233360"/>
    </source>
</evidence>
<name>A0ABU0URW1_ACIBI</name>
<dbReference type="Proteomes" id="UP001233360">
    <property type="component" value="Unassembled WGS sequence"/>
</dbReference>
<evidence type="ECO:0000313" key="1">
    <source>
        <dbReference type="EMBL" id="MDQ1207289.1"/>
    </source>
</evidence>
<dbReference type="EMBL" id="JAUTBK010000002">
    <property type="protein sequence ID" value="MDQ1207289.1"/>
    <property type="molecule type" value="Genomic_DNA"/>
</dbReference>
<keyword evidence="2" id="KW-1185">Reference proteome</keyword>
<evidence type="ECO:0008006" key="3">
    <source>
        <dbReference type="Google" id="ProtNLM"/>
    </source>
</evidence>
<comment type="caution">
    <text evidence="1">The sequence shown here is derived from an EMBL/GenBank/DDBJ whole genome shotgun (WGS) entry which is preliminary data.</text>
</comment>
<gene>
    <name evidence="1" type="ORF">QE380_000212</name>
</gene>
<reference evidence="1 2" key="1">
    <citation type="submission" date="2023-07" db="EMBL/GenBank/DDBJ databases">
        <title>Functional and genomic diversity of the sorghum phyllosphere microbiome.</title>
        <authorList>
            <person name="Shade A."/>
        </authorList>
    </citation>
    <scope>NUCLEOTIDE SEQUENCE [LARGE SCALE GENOMIC DNA]</scope>
    <source>
        <strain evidence="1 2">SORGH_AS_0887</strain>
    </source>
</reference>